<name>A0ABP4GNR6_9PSEU</name>
<dbReference type="Proteomes" id="UP001500653">
    <property type="component" value="Unassembled WGS sequence"/>
</dbReference>
<dbReference type="Gene3D" id="2.40.50.100">
    <property type="match status" value="1"/>
</dbReference>
<dbReference type="PANTHER" id="PTHR43875">
    <property type="entry name" value="MALTODEXTRIN IMPORT ATP-BINDING PROTEIN MSMX"/>
    <property type="match status" value="1"/>
</dbReference>
<organism evidence="1 2">
    <name type="scientific">Prauserella halophila</name>
    <dbReference type="NCBI Taxonomy" id="185641"/>
    <lineage>
        <taxon>Bacteria</taxon>
        <taxon>Bacillati</taxon>
        <taxon>Actinomycetota</taxon>
        <taxon>Actinomycetes</taxon>
        <taxon>Pseudonocardiales</taxon>
        <taxon>Pseudonocardiaceae</taxon>
        <taxon>Prauserella</taxon>
    </lineage>
</organism>
<dbReference type="InterPro" id="IPR047641">
    <property type="entry name" value="ABC_transpr_MalK/UgpC-like"/>
</dbReference>
<proteinExistence type="predicted"/>
<dbReference type="EMBL" id="BAAALN010000003">
    <property type="protein sequence ID" value="GAA1228607.1"/>
    <property type="molecule type" value="Genomic_DNA"/>
</dbReference>
<accession>A0ABP4GNR6</accession>
<protein>
    <recommendedName>
        <fullName evidence="3">MalK OB fold domain-containing protein</fullName>
    </recommendedName>
</protein>
<dbReference type="SUPFAM" id="SSF52540">
    <property type="entry name" value="P-loop containing nucleoside triphosphate hydrolases"/>
    <property type="match status" value="1"/>
</dbReference>
<dbReference type="InterPro" id="IPR027417">
    <property type="entry name" value="P-loop_NTPase"/>
</dbReference>
<dbReference type="PANTHER" id="PTHR43875:SF1">
    <property type="entry name" value="OSMOPROTECTIVE COMPOUNDS UPTAKE ATP-BINDING PROTEIN GGTA"/>
    <property type="match status" value="1"/>
</dbReference>
<evidence type="ECO:0000313" key="2">
    <source>
        <dbReference type="Proteomes" id="UP001500653"/>
    </source>
</evidence>
<evidence type="ECO:0008006" key="3">
    <source>
        <dbReference type="Google" id="ProtNLM"/>
    </source>
</evidence>
<keyword evidence="2" id="KW-1185">Reference proteome</keyword>
<evidence type="ECO:0000313" key="1">
    <source>
        <dbReference type="EMBL" id="GAA1228607.1"/>
    </source>
</evidence>
<gene>
    <name evidence="1" type="ORF">GCM10009676_08800</name>
</gene>
<comment type="caution">
    <text evidence="1">The sequence shown here is derived from an EMBL/GenBank/DDBJ whole genome shotgun (WGS) entry which is preliminary data.</text>
</comment>
<sequence length="74" mass="7736">MTMGHRVAVLKDGTLQHCDTPRNLYERPVNAFVAGFIGSPAMNLKTVAVGDDGARLDGLSVPLPRATLAASGDT</sequence>
<reference evidence="2" key="1">
    <citation type="journal article" date="2019" name="Int. J. Syst. Evol. Microbiol.">
        <title>The Global Catalogue of Microorganisms (GCM) 10K type strain sequencing project: providing services to taxonomists for standard genome sequencing and annotation.</title>
        <authorList>
            <consortium name="The Broad Institute Genomics Platform"/>
            <consortium name="The Broad Institute Genome Sequencing Center for Infectious Disease"/>
            <person name="Wu L."/>
            <person name="Ma J."/>
        </authorList>
    </citation>
    <scope>NUCLEOTIDE SEQUENCE [LARGE SCALE GENOMIC DNA]</scope>
    <source>
        <strain evidence="2">JCM 13023</strain>
    </source>
</reference>